<organism evidence="1">
    <name type="scientific">Cucumis melo</name>
    <name type="common">Muskmelon</name>
    <dbReference type="NCBI Taxonomy" id="3656"/>
    <lineage>
        <taxon>Eukaryota</taxon>
        <taxon>Viridiplantae</taxon>
        <taxon>Streptophyta</taxon>
        <taxon>Embryophyta</taxon>
        <taxon>Tracheophyta</taxon>
        <taxon>Spermatophyta</taxon>
        <taxon>Magnoliopsida</taxon>
        <taxon>eudicotyledons</taxon>
        <taxon>Gunneridae</taxon>
        <taxon>Pentapetalae</taxon>
        <taxon>rosids</taxon>
        <taxon>fabids</taxon>
        <taxon>Cucurbitales</taxon>
        <taxon>Cucurbitaceae</taxon>
        <taxon>Benincaseae</taxon>
        <taxon>Cucumis</taxon>
    </lineage>
</organism>
<protein>
    <recommendedName>
        <fullName evidence="2">Kirola-like</fullName>
    </recommendedName>
</protein>
<dbReference type="EnsemblPlants" id="MELO3C023192.2.1">
    <property type="protein sequence ID" value="MELO3C023192.2.1"/>
    <property type="gene ID" value="MELO3C023192.2"/>
</dbReference>
<evidence type="ECO:0008006" key="2">
    <source>
        <dbReference type="Google" id="ProtNLM"/>
    </source>
</evidence>
<accession>A0A9I9DTY8</accession>
<proteinExistence type="predicted"/>
<dbReference type="AlphaFoldDB" id="A0A9I9DTY8"/>
<reference evidence="1" key="1">
    <citation type="submission" date="2023-03" db="UniProtKB">
        <authorList>
            <consortium name="EnsemblPlants"/>
        </authorList>
    </citation>
    <scope>IDENTIFICATION</scope>
</reference>
<name>A0A9I9DTY8_CUCME</name>
<sequence>MVSEHDADQILDNTTFDGNQIEETGNDISETIATVDIVDARISVAMDEWFCHLQTTSANMIRSPFLSFASPHVAHEPSSRTSEPAHPIQIMPANPSLPPLSSSTTYNVLHVPLHVLPPNSIQPPSLLLQSNLYGMPPTESAANPSYHPRIGNPQIHSTFEVGESSAHSNPNVQASSLDANGKLRGDIQHSRSWPSYILSMYFENLYSRIEEIDKFYDFLVGLSPKFDVVQGRILGKRLIPSLMEICSEICLKEDCTSAMNISTTPATESLAFSVRSSTSGSERTMENQFRSVIIARNNSIPKSSFGSYMVVPQEVRNALPMTNITHGRRM</sequence>
<dbReference type="Gramene" id="MELO3C023192.2.1">
    <property type="protein sequence ID" value="MELO3C023192.2.1"/>
    <property type="gene ID" value="MELO3C023192.2"/>
</dbReference>
<evidence type="ECO:0000313" key="1">
    <source>
        <dbReference type="EnsemblPlants" id="MELO3C023192.2.1"/>
    </source>
</evidence>